<keyword evidence="4 9" id="KW-0547">Nucleotide-binding</keyword>
<feature type="binding site" evidence="9">
    <location>
        <position position="457"/>
    </location>
    <ligand>
        <name>L-glutamine</name>
        <dbReference type="ChEBI" id="CHEBI:58359"/>
    </ligand>
</feature>
<dbReference type="Proteomes" id="UP000681341">
    <property type="component" value="Unassembled WGS sequence"/>
</dbReference>
<dbReference type="Pfam" id="PF06418">
    <property type="entry name" value="CTP_synth_N"/>
    <property type="match status" value="1"/>
</dbReference>
<feature type="binding site" evidence="9">
    <location>
        <position position="59"/>
    </location>
    <ligand>
        <name>CTP</name>
        <dbReference type="ChEBI" id="CHEBI:37563"/>
        <note>allosteric inhibitor</note>
    </ligand>
</feature>
<feature type="binding site" evidence="9">
    <location>
        <position position="117"/>
    </location>
    <ligand>
        <name>ATP</name>
        <dbReference type="ChEBI" id="CHEBI:30616"/>
    </ligand>
</feature>
<evidence type="ECO:0000256" key="8">
    <source>
        <dbReference type="ARBA" id="ARBA00047781"/>
    </source>
</evidence>
<dbReference type="NCBIfam" id="TIGR00337">
    <property type="entry name" value="PyrG"/>
    <property type="match status" value="1"/>
</dbReference>
<feature type="active site" evidence="9">
    <location>
        <position position="565"/>
    </location>
</feature>
<keyword evidence="7 9" id="KW-0665">Pyrimidine biosynthesis</keyword>
<dbReference type="InterPro" id="IPR033828">
    <property type="entry name" value="GATase1_CTP_Synthase"/>
</dbReference>
<evidence type="ECO:0000313" key="13">
    <source>
        <dbReference type="Proteomes" id="UP000681341"/>
    </source>
</evidence>
<dbReference type="Gene3D" id="3.40.50.880">
    <property type="match status" value="1"/>
</dbReference>
<feature type="binding site" evidence="9">
    <location>
        <position position="100"/>
    </location>
    <ligand>
        <name>L-glutamine</name>
        <dbReference type="ChEBI" id="CHEBI:58359"/>
    </ligand>
</feature>
<evidence type="ECO:0000256" key="9">
    <source>
        <dbReference type="HAMAP-Rule" id="MF_01227"/>
    </source>
</evidence>
<feature type="active site" evidence="9">
    <location>
        <position position="567"/>
    </location>
</feature>
<comment type="catalytic activity">
    <reaction evidence="9">
        <text>L-glutamine + H2O = L-glutamate + NH4(+)</text>
        <dbReference type="Rhea" id="RHEA:15889"/>
        <dbReference type="ChEBI" id="CHEBI:15377"/>
        <dbReference type="ChEBI" id="CHEBI:28938"/>
        <dbReference type="ChEBI" id="CHEBI:29985"/>
        <dbReference type="ChEBI" id="CHEBI:58359"/>
    </reaction>
</comment>
<keyword evidence="9" id="KW-0460">Magnesium</keyword>
<comment type="pathway">
    <text evidence="1 9">Pyrimidine metabolism; CTP biosynthesis via de novo pathway; CTP from UDP: step 2/2.</text>
</comment>
<keyword evidence="3 9" id="KW-0436">Ligase</keyword>
<keyword evidence="5 9" id="KW-0067">ATP-binding</keyword>
<dbReference type="InterPro" id="IPR029062">
    <property type="entry name" value="Class_I_gatase-like"/>
</dbReference>
<dbReference type="CDD" id="cd01746">
    <property type="entry name" value="GATase1_CTP_Synthase"/>
    <property type="match status" value="1"/>
</dbReference>
<dbReference type="Pfam" id="PF00117">
    <property type="entry name" value="GATase"/>
    <property type="match status" value="1"/>
</dbReference>
<comment type="function">
    <text evidence="9">Catalyzes the ATP-dependent amination of UTP to CTP with either L-glutamine or ammonia as the source of nitrogen. Regulates intracellular CTP levels through interactions with the four ribonucleotide triphosphates.</text>
</comment>
<evidence type="ECO:0000259" key="11">
    <source>
        <dbReference type="Pfam" id="PF06418"/>
    </source>
</evidence>
<evidence type="ECO:0000256" key="3">
    <source>
        <dbReference type="ARBA" id="ARBA00022598"/>
    </source>
</evidence>
<evidence type="ECO:0000313" key="12">
    <source>
        <dbReference type="EMBL" id="MBO3731717.1"/>
    </source>
</evidence>
<dbReference type="EC" id="6.3.4.2" evidence="9"/>
<feature type="binding site" evidence="9">
    <location>
        <position position="275"/>
    </location>
    <ligand>
        <name>UTP</name>
        <dbReference type="ChEBI" id="CHEBI:46398"/>
    </ligand>
</feature>
<dbReference type="HAMAP" id="MF_01227">
    <property type="entry name" value="PyrG"/>
    <property type="match status" value="1"/>
</dbReference>
<evidence type="ECO:0000256" key="5">
    <source>
        <dbReference type="ARBA" id="ARBA00022840"/>
    </source>
</evidence>
<feature type="region of interest" description="Amidoligase domain" evidence="9">
    <location>
        <begin position="1"/>
        <end position="318"/>
    </location>
</feature>
<feature type="binding site" evidence="9">
    <location>
        <position position="192"/>
    </location>
    <ligand>
        <name>Mg(2+)</name>
        <dbReference type="ChEBI" id="CHEBI:18420"/>
    </ligand>
</feature>
<keyword evidence="9" id="KW-0479">Metal-binding</keyword>
<dbReference type="SUPFAM" id="SSF52540">
    <property type="entry name" value="P-loop containing nucleoside triphosphate hydrolases"/>
    <property type="match status" value="1"/>
</dbReference>
<feature type="active site" description="Nucleophile; for glutamine hydrolysis" evidence="9">
    <location>
        <position position="433"/>
    </location>
</feature>
<dbReference type="PANTHER" id="PTHR11550">
    <property type="entry name" value="CTP SYNTHASE"/>
    <property type="match status" value="1"/>
</dbReference>
<organism evidence="12 13">
    <name type="scientific">Glycomyces niveus</name>
    <dbReference type="NCBI Taxonomy" id="2820287"/>
    <lineage>
        <taxon>Bacteria</taxon>
        <taxon>Bacillati</taxon>
        <taxon>Actinomycetota</taxon>
        <taxon>Actinomycetes</taxon>
        <taxon>Glycomycetales</taxon>
        <taxon>Glycomycetaceae</taxon>
        <taxon>Glycomyces</taxon>
    </lineage>
</organism>
<feature type="binding site" evidence="9">
    <location>
        <position position="275"/>
    </location>
    <ligand>
        <name>CTP</name>
        <dbReference type="ChEBI" id="CHEBI:37563"/>
        <note>allosteric inhibitor</note>
    </ligand>
</feature>
<dbReference type="NCBIfam" id="NF003792">
    <property type="entry name" value="PRK05380.1"/>
    <property type="match status" value="1"/>
</dbReference>
<proteinExistence type="inferred from homology"/>
<feature type="domain" description="Glutamine amidotransferase" evidence="10">
    <location>
        <begin position="353"/>
        <end position="584"/>
    </location>
</feature>
<feature type="binding site" evidence="9">
    <location>
        <position position="117"/>
    </location>
    <ligand>
        <name>Mg(2+)</name>
        <dbReference type="ChEBI" id="CHEBI:18420"/>
    </ligand>
</feature>
<dbReference type="InterPro" id="IPR004468">
    <property type="entry name" value="CTP_synthase"/>
</dbReference>
<dbReference type="SUPFAM" id="SSF52317">
    <property type="entry name" value="Class I glutamine amidotransferase-like"/>
    <property type="match status" value="1"/>
</dbReference>
<evidence type="ECO:0000256" key="6">
    <source>
        <dbReference type="ARBA" id="ARBA00022962"/>
    </source>
</evidence>
<feature type="domain" description="CTP synthase N-terminal" evidence="11">
    <location>
        <begin position="49"/>
        <end position="318"/>
    </location>
</feature>
<dbReference type="Gene3D" id="3.40.50.300">
    <property type="entry name" value="P-loop containing nucleotide triphosphate hydrolases"/>
    <property type="match status" value="1"/>
</dbReference>
<feature type="binding site" evidence="9">
    <location>
        <position position="406"/>
    </location>
    <ligand>
        <name>L-glutamine</name>
        <dbReference type="ChEBI" id="CHEBI:58359"/>
    </ligand>
</feature>
<comment type="caution">
    <text evidence="9">Lacks conserved residue(s) required for the propagation of feature annotation.</text>
</comment>
<sequence length="600" mass="65306">MRKTAVKVLVWNPVDDAIHRLFSITARSTRLPREFALASAANGQIRSTKHLFVTGGVTSALGKGMTAASLGNLLTARGLYVVMQKIDPYLNVDPGTMNPYEHGEVFVTDDGGETDLDIGNYERFLDRNLSKYANVTTGQVYSDVIAKERRGDYLGATVQVIPHITNEIKARLAAMADPDPETGRVPDVVITEVGGTVGDIESLPFLEAIRQYRHDIGRDNCFFLHVSLVPYLAASSEMKTKPTQHSVAQLRSIGIQPDAIVCRSDRPLPDGLKSKIAGFCDVDDAAVVSAPDSKSIYEIPKTLHSEGLDAYVVRKLDLPFRDVDWTRWDDLLDRVHHPVATVEVAIVGKYVELPDAYKSVVEALSAAGFANRAKVKVRWVISDECATPEGTAKALAGVDAVVIPGGFGDRGVPGKLQALTWSRTRLVPTLGLCLGMQCMAIEGLREVAGLVGANSEEFDGEAEHLVISTMADQTDIVAGRGDMGGTMRLGTYPAKLAEGSIAAEVYGATEVNERHRHRYEVNNAYRDQLVKSGFVISGLSPDGRLVEFIELDRDVHPYYIATQAHPELKSRPTRPHPLFAGLVEAALKRQAAERLDIEAA</sequence>
<dbReference type="InterPro" id="IPR017926">
    <property type="entry name" value="GATASE"/>
</dbReference>
<dbReference type="PROSITE" id="PS51273">
    <property type="entry name" value="GATASE_TYPE_1"/>
    <property type="match status" value="1"/>
</dbReference>
<feature type="binding site" evidence="9">
    <location>
        <position position="518"/>
    </location>
    <ligand>
        <name>L-glutamine</name>
        <dbReference type="ChEBI" id="CHEBI:58359"/>
    </ligand>
</feature>
<dbReference type="CDD" id="cd03113">
    <property type="entry name" value="CTPS_N"/>
    <property type="match status" value="1"/>
</dbReference>
<feature type="binding site" evidence="9">
    <location>
        <begin position="60"/>
        <end position="65"/>
    </location>
    <ligand>
        <name>ATP</name>
        <dbReference type="ChEBI" id="CHEBI:30616"/>
    </ligand>
</feature>
<reference evidence="12 13" key="1">
    <citation type="submission" date="2021-03" db="EMBL/GenBank/DDBJ databases">
        <title>Glycomyces sp. nov., a novel actinomycete isolated from soil.</title>
        <authorList>
            <person name="Yang X."/>
            <person name="Xu X."/>
        </authorList>
    </citation>
    <scope>NUCLEOTIDE SEQUENCE [LARGE SCALE GENOMIC DNA]</scope>
    <source>
        <strain evidence="12 13">NEAU-S30</strain>
    </source>
</reference>
<evidence type="ECO:0000256" key="4">
    <source>
        <dbReference type="ARBA" id="ARBA00022741"/>
    </source>
</evidence>
<dbReference type="InterPro" id="IPR027417">
    <property type="entry name" value="P-loop_NTPase"/>
</dbReference>
<protein>
    <recommendedName>
        <fullName evidence="9">CTP synthase</fullName>
        <ecNumber evidence="9">6.3.4.2</ecNumber>
    </recommendedName>
    <alternativeName>
        <fullName evidence="9">Cytidine 5'-triphosphate synthase</fullName>
    </alternativeName>
    <alternativeName>
        <fullName evidence="9">Cytidine triphosphate synthetase</fullName>
        <shortName evidence="9">CTP synthetase</shortName>
        <shortName evidence="9">CTPS</shortName>
    </alternativeName>
    <alternativeName>
        <fullName evidence="9">UTP--ammonia ligase</fullName>
    </alternativeName>
</protein>
<evidence type="ECO:0000256" key="2">
    <source>
        <dbReference type="ARBA" id="ARBA00007533"/>
    </source>
</evidence>
<feature type="binding site" evidence="9">
    <location>
        <position position="59"/>
    </location>
    <ligand>
        <name>UTP</name>
        <dbReference type="ChEBI" id="CHEBI:46398"/>
    </ligand>
</feature>
<dbReference type="InterPro" id="IPR017456">
    <property type="entry name" value="CTP_synthase_N"/>
</dbReference>
<dbReference type="EMBL" id="JAGFNP010000001">
    <property type="protein sequence ID" value="MBO3731717.1"/>
    <property type="molecule type" value="Genomic_DNA"/>
</dbReference>
<comment type="subunit">
    <text evidence="9">Homotetramer.</text>
</comment>
<comment type="catalytic activity">
    <reaction evidence="9">
        <text>UTP + NH4(+) + ATP = CTP + ADP + phosphate + 2 H(+)</text>
        <dbReference type="Rhea" id="RHEA:16597"/>
        <dbReference type="ChEBI" id="CHEBI:15378"/>
        <dbReference type="ChEBI" id="CHEBI:28938"/>
        <dbReference type="ChEBI" id="CHEBI:30616"/>
        <dbReference type="ChEBI" id="CHEBI:37563"/>
        <dbReference type="ChEBI" id="CHEBI:43474"/>
        <dbReference type="ChEBI" id="CHEBI:46398"/>
        <dbReference type="ChEBI" id="CHEBI:456216"/>
    </reaction>
</comment>
<evidence type="ECO:0000256" key="1">
    <source>
        <dbReference type="ARBA" id="ARBA00005171"/>
    </source>
</evidence>
<feature type="binding site" evidence="9">
    <location>
        <begin position="239"/>
        <end position="244"/>
    </location>
    <ligand>
        <name>UTP</name>
        <dbReference type="ChEBI" id="CHEBI:46398"/>
    </ligand>
</feature>
<dbReference type="GO" id="GO:0003883">
    <property type="term" value="F:CTP synthase activity"/>
    <property type="evidence" value="ECO:0007669"/>
    <property type="project" value="UniProtKB-EC"/>
</dbReference>
<gene>
    <name evidence="9" type="primary">pyrG</name>
    <name evidence="12" type="ORF">J5V16_02720</name>
</gene>
<feature type="binding site" evidence="9">
    <location>
        <begin position="434"/>
        <end position="437"/>
    </location>
    <ligand>
        <name>L-glutamine</name>
        <dbReference type="ChEBI" id="CHEBI:58359"/>
    </ligand>
</feature>
<evidence type="ECO:0000256" key="7">
    <source>
        <dbReference type="ARBA" id="ARBA00022975"/>
    </source>
</evidence>
<keyword evidence="13" id="KW-1185">Reference proteome</keyword>
<dbReference type="PANTHER" id="PTHR11550:SF0">
    <property type="entry name" value="CTP SYNTHASE-RELATED"/>
    <property type="match status" value="1"/>
</dbReference>
<comment type="similarity">
    <text evidence="2 9">Belongs to the CTP synthase family.</text>
</comment>
<keyword evidence="6 9" id="KW-0315">Glutamine amidotransferase</keyword>
<evidence type="ECO:0000259" key="10">
    <source>
        <dbReference type="Pfam" id="PF00117"/>
    </source>
</evidence>
<comment type="catalytic activity">
    <reaction evidence="8 9">
        <text>UTP + L-glutamine + ATP + H2O = CTP + L-glutamate + ADP + phosphate + 2 H(+)</text>
        <dbReference type="Rhea" id="RHEA:26426"/>
        <dbReference type="ChEBI" id="CHEBI:15377"/>
        <dbReference type="ChEBI" id="CHEBI:15378"/>
        <dbReference type="ChEBI" id="CHEBI:29985"/>
        <dbReference type="ChEBI" id="CHEBI:30616"/>
        <dbReference type="ChEBI" id="CHEBI:37563"/>
        <dbReference type="ChEBI" id="CHEBI:43474"/>
        <dbReference type="ChEBI" id="CHEBI:46398"/>
        <dbReference type="ChEBI" id="CHEBI:58359"/>
        <dbReference type="ChEBI" id="CHEBI:456216"/>
        <dbReference type="EC" id="6.3.4.2"/>
    </reaction>
</comment>
<comment type="caution">
    <text evidence="12">The sequence shown here is derived from an EMBL/GenBank/DDBJ whole genome shotgun (WGS) entry which is preliminary data.</text>
</comment>
<feature type="binding site" evidence="9">
    <location>
        <begin position="199"/>
        <end position="201"/>
    </location>
    <ligand>
        <name>CTP</name>
        <dbReference type="ChEBI" id="CHEBI:37563"/>
        <note>allosteric inhibitor</note>
    </ligand>
</feature>
<name>A0ABS3U229_9ACTN</name>
<feature type="binding site" evidence="9">
    <location>
        <begin position="239"/>
        <end position="244"/>
    </location>
    <ligand>
        <name>CTP</name>
        <dbReference type="ChEBI" id="CHEBI:37563"/>
        <note>allosteric inhibitor</note>
    </ligand>
</feature>
<comment type="miscellaneous">
    <text evidence="9">CTPSs have evolved a hybrid strategy for distinguishing between UTP and CTP. The overlapping regions of the product feedback inhibitory and substrate sites recognize a common feature in both compounds, the triphosphate moiety. To differentiate isosteric substrate and product pyrimidine rings, an additional pocket far from the expected kinase/ligase catalytic site, specifically recognizes the cytosine and ribose portions of the product inhibitor.</text>
</comment>
<comment type="activity regulation">
    <text evidence="9">Allosterically activated by GTP, when glutamine is the substrate; GTP has no effect on the reaction when ammonia is the substrate. The allosteric effector GTP functions by stabilizing the protein conformation that binds the tetrahedral intermediate(s) formed during glutamine hydrolysis. Inhibited by the product CTP, via allosteric rather than competitive inhibition.</text>
</comment>
<accession>A0ABS3U229</accession>